<sequence length="81" mass="9132">MEHVFKETLEEAALLNNTFANTTEEEVEVDGHKYKVQKSLIKTGDQDKNSTLLIEAISSVSEDEPKKNITKRSNPDSEPIQ</sequence>
<organism evidence="2 3">
    <name type="scientific">Araneus ventricosus</name>
    <name type="common">Orbweaver spider</name>
    <name type="synonym">Epeira ventricosa</name>
    <dbReference type="NCBI Taxonomy" id="182803"/>
    <lineage>
        <taxon>Eukaryota</taxon>
        <taxon>Metazoa</taxon>
        <taxon>Ecdysozoa</taxon>
        <taxon>Arthropoda</taxon>
        <taxon>Chelicerata</taxon>
        <taxon>Arachnida</taxon>
        <taxon>Araneae</taxon>
        <taxon>Araneomorphae</taxon>
        <taxon>Entelegynae</taxon>
        <taxon>Araneoidea</taxon>
        <taxon>Araneidae</taxon>
        <taxon>Araneus</taxon>
    </lineage>
</organism>
<evidence type="ECO:0000256" key="1">
    <source>
        <dbReference type="SAM" id="MobiDB-lite"/>
    </source>
</evidence>
<dbReference type="Proteomes" id="UP000499080">
    <property type="component" value="Unassembled WGS sequence"/>
</dbReference>
<accession>A0A4Y2GM54</accession>
<dbReference type="OrthoDB" id="6434440at2759"/>
<gene>
    <name evidence="2" type="ORF">AVEN_13057_1</name>
</gene>
<evidence type="ECO:0000313" key="2">
    <source>
        <dbReference type="EMBL" id="GBM54710.1"/>
    </source>
</evidence>
<reference evidence="2 3" key="1">
    <citation type="journal article" date="2019" name="Sci. Rep.">
        <title>Orb-weaving spider Araneus ventricosus genome elucidates the spidroin gene catalogue.</title>
        <authorList>
            <person name="Kono N."/>
            <person name="Nakamura H."/>
            <person name="Ohtoshi R."/>
            <person name="Moran D.A.P."/>
            <person name="Shinohara A."/>
            <person name="Yoshida Y."/>
            <person name="Fujiwara M."/>
            <person name="Mori M."/>
            <person name="Tomita M."/>
            <person name="Arakawa K."/>
        </authorList>
    </citation>
    <scope>NUCLEOTIDE SEQUENCE [LARGE SCALE GENOMIC DNA]</scope>
</reference>
<dbReference type="AlphaFoldDB" id="A0A4Y2GM54"/>
<dbReference type="EMBL" id="BGPR01001470">
    <property type="protein sequence ID" value="GBM54710.1"/>
    <property type="molecule type" value="Genomic_DNA"/>
</dbReference>
<feature type="region of interest" description="Disordered" evidence="1">
    <location>
        <begin position="61"/>
        <end position="81"/>
    </location>
</feature>
<comment type="caution">
    <text evidence="2">The sequence shown here is derived from an EMBL/GenBank/DDBJ whole genome shotgun (WGS) entry which is preliminary data.</text>
</comment>
<keyword evidence="3" id="KW-1185">Reference proteome</keyword>
<evidence type="ECO:0000313" key="3">
    <source>
        <dbReference type="Proteomes" id="UP000499080"/>
    </source>
</evidence>
<proteinExistence type="predicted"/>
<name>A0A4Y2GM54_ARAVE</name>
<protein>
    <submittedName>
        <fullName evidence="2">Uncharacterized protein</fullName>
    </submittedName>
</protein>